<evidence type="ECO:0000313" key="1">
    <source>
        <dbReference type="EMBL" id="GMQ64259.1"/>
    </source>
</evidence>
<dbReference type="EMBL" id="BTPU01000065">
    <property type="protein sequence ID" value="GMQ64259.1"/>
    <property type="molecule type" value="Genomic_DNA"/>
</dbReference>
<protein>
    <submittedName>
        <fullName evidence="1">MgtC/SapB family protein</fullName>
    </submittedName>
</protein>
<name>A0ACB5UNY1_9FIRM</name>
<evidence type="ECO:0000313" key="2">
    <source>
        <dbReference type="Proteomes" id="UP001374599"/>
    </source>
</evidence>
<sequence length="241" mass="26516">MEEYEVIIRIVIAILVGGLIGYERQITNRPAGFRTHILVCVGAAVVSIIQIESVERTIALIQEKPELANALKADIGRMGAQVITGVGFLGAGTIIREKGLVKGLTTAASIWVVACIGLAIGLGMYVITAASTIGVFISLVILKKVEDKFIDKVTTISLDIQYTGDKEFMKGIQKYFNMKNIKVRKIKFLSEESDLDETAATSEVEIIRHSIYSIDVPKYVNCTKIVQDLCRKKNIKQVKII</sequence>
<dbReference type="Proteomes" id="UP001374599">
    <property type="component" value="Unassembled WGS sequence"/>
</dbReference>
<organism evidence="1 2">
    <name type="scientific">Vallitalea maricola</name>
    <dbReference type="NCBI Taxonomy" id="3074433"/>
    <lineage>
        <taxon>Bacteria</taxon>
        <taxon>Bacillati</taxon>
        <taxon>Bacillota</taxon>
        <taxon>Clostridia</taxon>
        <taxon>Lachnospirales</taxon>
        <taxon>Vallitaleaceae</taxon>
        <taxon>Vallitalea</taxon>
    </lineage>
</organism>
<keyword evidence="2" id="KW-1185">Reference proteome</keyword>
<reference evidence="1" key="1">
    <citation type="submission" date="2023-09" db="EMBL/GenBank/DDBJ databases">
        <title>Vallitalea sediminicola and Vallitalea maricola sp. nov., anaerobic bacteria isolated from marine sediment.</title>
        <authorList>
            <person name="Hirano S."/>
            <person name="Maeda A."/>
            <person name="Terahara T."/>
            <person name="Mori K."/>
            <person name="Hamada M."/>
            <person name="Matsumoto R."/>
            <person name="Kobayashi T."/>
        </authorList>
    </citation>
    <scope>NUCLEOTIDE SEQUENCE</scope>
    <source>
        <strain evidence="1">AN17-2</strain>
    </source>
</reference>
<gene>
    <name evidence="1" type="ORF">AN2V17_34960</name>
</gene>
<comment type="caution">
    <text evidence="1">The sequence shown here is derived from an EMBL/GenBank/DDBJ whole genome shotgun (WGS) entry which is preliminary data.</text>
</comment>
<proteinExistence type="predicted"/>
<accession>A0ACB5UNY1</accession>